<sequence length="111" mass="12091">MLAMDTTAAAAPLSTTRRSLSLSLSSKLFSLSLSPVVWCGVVLASASASGGKCESCQLFCSVCCFPNQLLLLRNFASRLPHLHIHHSSIFPTTPKSIFYHRVRCCWYAGAR</sequence>
<organism evidence="1">
    <name type="scientific">Arundo donax</name>
    <name type="common">Giant reed</name>
    <name type="synonym">Donax arundinaceus</name>
    <dbReference type="NCBI Taxonomy" id="35708"/>
    <lineage>
        <taxon>Eukaryota</taxon>
        <taxon>Viridiplantae</taxon>
        <taxon>Streptophyta</taxon>
        <taxon>Embryophyta</taxon>
        <taxon>Tracheophyta</taxon>
        <taxon>Spermatophyta</taxon>
        <taxon>Magnoliopsida</taxon>
        <taxon>Liliopsida</taxon>
        <taxon>Poales</taxon>
        <taxon>Poaceae</taxon>
        <taxon>PACMAD clade</taxon>
        <taxon>Arundinoideae</taxon>
        <taxon>Arundineae</taxon>
        <taxon>Arundo</taxon>
    </lineage>
</organism>
<name>A0A0A8Y6E8_ARUDO</name>
<accession>A0A0A8Y6E8</accession>
<protein>
    <submittedName>
        <fullName evidence="1">Uncharacterized protein</fullName>
    </submittedName>
</protein>
<reference evidence="1" key="2">
    <citation type="journal article" date="2015" name="Data Brief">
        <title>Shoot transcriptome of the giant reed, Arundo donax.</title>
        <authorList>
            <person name="Barrero R.A."/>
            <person name="Guerrero F.D."/>
            <person name="Moolhuijzen P."/>
            <person name="Goolsby J.A."/>
            <person name="Tidwell J."/>
            <person name="Bellgard S.E."/>
            <person name="Bellgard M.I."/>
        </authorList>
    </citation>
    <scope>NUCLEOTIDE SEQUENCE</scope>
    <source>
        <tissue evidence="1">Shoot tissue taken approximately 20 cm above the soil surface</tissue>
    </source>
</reference>
<dbReference type="AlphaFoldDB" id="A0A0A8Y6E8"/>
<dbReference type="EMBL" id="GBRH01277277">
    <property type="protein sequence ID" value="JAD20618.1"/>
    <property type="molecule type" value="Transcribed_RNA"/>
</dbReference>
<evidence type="ECO:0000313" key="1">
    <source>
        <dbReference type="EMBL" id="JAD20618.1"/>
    </source>
</evidence>
<proteinExistence type="predicted"/>
<reference evidence="1" key="1">
    <citation type="submission" date="2014-09" db="EMBL/GenBank/DDBJ databases">
        <authorList>
            <person name="Magalhaes I.L.F."/>
            <person name="Oliveira U."/>
            <person name="Santos F.R."/>
            <person name="Vidigal T.H.D.A."/>
            <person name="Brescovit A.D."/>
            <person name="Santos A.J."/>
        </authorList>
    </citation>
    <scope>NUCLEOTIDE SEQUENCE</scope>
    <source>
        <tissue evidence="1">Shoot tissue taken approximately 20 cm above the soil surface</tissue>
    </source>
</reference>